<sequence length="440" mass="48679">MNQQQIANLVQAQRDFFNSNATKPLAFRKAQLQRLKAMLIENDQAILTALFNDLNKPESEARLTEIDMLVHEIDFMLENLDELAKPKSAGQSAITEMVMGAKADAQIIYEPYGVFLNISPWNYPIQLSISPIIGAMAAGNTIILKPSEFTVHSSALLAKLVAEYFKPNYFTVVEGDVAVNQQLLTEKFDYIFFTGSVPVGKIVMAAAAKHLTPVTLELGGKSPCIVDETADLKLAAERILFGKVFNSGQTCIAPDYLLVQESVKDRLVEEIRQRINAIYQGKNPTEIADHVKVVTPRHYQRLKAFLNDGRVLVGGEYNDETSKLAFTLIDEVNWQSSVMQEEIFGSIFPMLTFKTMNEAIAQVKANAKPLALYLFTQDKATEEQVLNEVSFGGGCINDTFMHVTHAGLPFGGVGDSGMGGYHGAHSFYEMSHGKSVIKRI</sequence>
<dbReference type="InterPro" id="IPR012394">
    <property type="entry name" value="Aldehyde_DH_NAD(P)"/>
</dbReference>
<feature type="domain" description="Aldehyde dehydrogenase" evidence="8">
    <location>
        <begin position="2"/>
        <end position="436"/>
    </location>
</feature>
<dbReference type="EMBL" id="JAPHVQ010000003">
    <property type="protein sequence ID" value="MDE8034476.1"/>
    <property type="molecule type" value="Genomic_DNA"/>
</dbReference>
<reference evidence="9" key="2">
    <citation type="journal article" date="2023" name="Pathogens">
        <title>Pathological Features and Genomic Characterization of an Actinobacillus equuli subsp. equuli Bearing Unique Virulence-Associated Genes from an Adult Horse with Pleuropneumonia.</title>
        <authorList>
            <person name="Kamali M."/>
            <person name="Carossino M."/>
            <person name="Del Piero F."/>
            <person name="Peak L."/>
            <person name="Mitchell M.S."/>
            <person name="Willette J."/>
            <person name="Baker R."/>
            <person name="Li F."/>
            <person name="Kenez A."/>
            <person name="Balasuriya U.B.R."/>
            <person name="Go Y.Y."/>
        </authorList>
    </citation>
    <scope>NUCLEOTIDE SEQUENCE</scope>
    <source>
        <strain evidence="9">4524</strain>
    </source>
</reference>
<dbReference type="PIRSF" id="PIRSF036492">
    <property type="entry name" value="ALDH"/>
    <property type="match status" value="1"/>
</dbReference>
<evidence type="ECO:0000256" key="2">
    <source>
        <dbReference type="ARBA" id="ARBA00023002"/>
    </source>
</evidence>
<evidence type="ECO:0000256" key="1">
    <source>
        <dbReference type="ARBA" id="ARBA00009986"/>
    </source>
</evidence>
<dbReference type="AlphaFoldDB" id="A0A9X4G318"/>
<evidence type="ECO:0000313" key="10">
    <source>
        <dbReference type="Proteomes" id="UP001142444"/>
    </source>
</evidence>
<dbReference type="InterPro" id="IPR016162">
    <property type="entry name" value="Ald_DH_N"/>
</dbReference>
<protein>
    <recommendedName>
        <fullName evidence="4">Aldehyde dehydrogenase</fullName>
    </recommendedName>
</protein>
<dbReference type="SUPFAM" id="SSF53720">
    <property type="entry name" value="ALDH-like"/>
    <property type="match status" value="1"/>
</dbReference>
<reference evidence="9" key="1">
    <citation type="submission" date="2022-11" db="EMBL/GenBank/DDBJ databases">
        <authorList>
            <person name="Kamali M."/>
            <person name="Peak L."/>
            <person name="Go Y.Y."/>
            <person name="Balasuriya U.B.R."/>
            <person name="Carossino M."/>
        </authorList>
    </citation>
    <scope>NUCLEOTIDE SEQUENCE</scope>
    <source>
        <strain evidence="9">4524</strain>
    </source>
</reference>
<keyword evidence="10" id="KW-1185">Reference proteome</keyword>
<dbReference type="InterPro" id="IPR016161">
    <property type="entry name" value="Ald_DH/histidinol_DH"/>
</dbReference>
<dbReference type="GO" id="GO:0004029">
    <property type="term" value="F:aldehyde dehydrogenase (NAD+) activity"/>
    <property type="evidence" value="ECO:0007669"/>
    <property type="project" value="TreeGrafter"/>
</dbReference>
<dbReference type="GO" id="GO:0006081">
    <property type="term" value="P:aldehyde metabolic process"/>
    <property type="evidence" value="ECO:0007669"/>
    <property type="project" value="InterPro"/>
</dbReference>
<dbReference type="PROSITE" id="PS00687">
    <property type="entry name" value="ALDEHYDE_DEHYDR_GLU"/>
    <property type="match status" value="1"/>
</dbReference>
<dbReference type="InterPro" id="IPR015590">
    <property type="entry name" value="Aldehyde_DH_dom"/>
</dbReference>
<dbReference type="FunFam" id="3.40.605.10:FF:000004">
    <property type="entry name" value="Aldehyde dehydrogenase"/>
    <property type="match status" value="1"/>
</dbReference>
<evidence type="ECO:0000313" key="9">
    <source>
        <dbReference type="EMBL" id="MDE8034476.1"/>
    </source>
</evidence>
<dbReference type="GO" id="GO:0005737">
    <property type="term" value="C:cytoplasm"/>
    <property type="evidence" value="ECO:0007669"/>
    <property type="project" value="TreeGrafter"/>
</dbReference>
<dbReference type="Gene3D" id="3.40.605.10">
    <property type="entry name" value="Aldehyde Dehydrogenase, Chain A, domain 1"/>
    <property type="match status" value="1"/>
</dbReference>
<dbReference type="PANTHER" id="PTHR43570">
    <property type="entry name" value="ALDEHYDE DEHYDROGENASE"/>
    <property type="match status" value="1"/>
</dbReference>
<evidence type="ECO:0000256" key="6">
    <source>
        <dbReference type="PROSITE-ProRule" id="PRU10007"/>
    </source>
</evidence>
<dbReference type="PANTHER" id="PTHR43570:SF16">
    <property type="entry name" value="ALDEHYDE DEHYDROGENASE TYPE III, ISOFORM Q"/>
    <property type="match status" value="1"/>
</dbReference>
<dbReference type="Proteomes" id="UP001142444">
    <property type="component" value="Unassembled WGS sequence"/>
</dbReference>
<keyword evidence="3" id="KW-0520">NAD</keyword>
<gene>
    <name evidence="9" type="ORF">OQ257_04770</name>
</gene>
<dbReference type="InterPro" id="IPR029510">
    <property type="entry name" value="Ald_DH_CS_GLU"/>
</dbReference>
<accession>A0A9X4G318</accession>
<feature type="active site" evidence="5 6">
    <location>
        <position position="217"/>
    </location>
</feature>
<organism evidence="9 10">
    <name type="scientific">Actinobacillus equuli subsp. equuli</name>
    <dbReference type="NCBI Taxonomy" id="202947"/>
    <lineage>
        <taxon>Bacteria</taxon>
        <taxon>Pseudomonadati</taxon>
        <taxon>Pseudomonadota</taxon>
        <taxon>Gammaproteobacteria</taxon>
        <taxon>Pasteurellales</taxon>
        <taxon>Pasteurellaceae</taxon>
        <taxon>Actinobacillus</taxon>
    </lineage>
</organism>
<dbReference type="PROSITE" id="PS00070">
    <property type="entry name" value="ALDEHYDE_DEHYDR_CYS"/>
    <property type="match status" value="1"/>
</dbReference>
<evidence type="ECO:0000256" key="3">
    <source>
        <dbReference type="ARBA" id="ARBA00023027"/>
    </source>
</evidence>
<dbReference type="FunFam" id="3.40.309.10:FF:000003">
    <property type="entry name" value="Aldehyde dehydrogenase"/>
    <property type="match status" value="1"/>
</dbReference>
<comment type="caution">
    <text evidence="9">The sequence shown here is derived from an EMBL/GenBank/DDBJ whole genome shotgun (WGS) entry which is preliminary data.</text>
</comment>
<dbReference type="RefSeq" id="WP_275217626.1">
    <property type="nucleotide sequence ID" value="NZ_CP103816.1"/>
</dbReference>
<name>A0A9X4G318_ACTEU</name>
<feature type="active site" evidence="5">
    <location>
        <position position="251"/>
    </location>
</feature>
<dbReference type="Pfam" id="PF00171">
    <property type="entry name" value="Aldedh"/>
    <property type="match status" value="1"/>
</dbReference>
<dbReference type="Gene3D" id="3.40.309.10">
    <property type="entry name" value="Aldehyde Dehydrogenase, Chain A, domain 2"/>
    <property type="match status" value="1"/>
</dbReference>
<dbReference type="InterPro" id="IPR016163">
    <property type="entry name" value="Ald_DH_C"/>
</dbReference>
<evidence type="ECO:0000256" key="7">
    <source>
        <dbReference type="RuleBase" id="RU003345"/>
    </source>
</evidence>
<keyword evidence="2 4" id="KW-0560">Oxidoreductase</keyword>
<dbReference type="InterPro" id="IPR016160">
    <property type="entry name" value="Ald_DH_CS_CYS"/>
</dbReference>
<evidence type="ECO:0000259" key="8">
    <source>
        <dbReference type="Pfam" id="PF00171"/>
    </source>
</evidence>
<evidence type="ECO:0000256" key="4">
    <source>
        <dbReference type="PIRNR" id="PIRNR036492"/>
    </source>
</evidence>
<proteinExistence type="inferred from homology"/>
<evidence type="ECO:0000256" key="5">
    <source>
        <dbReference type="PIRSR" id="PIRSR036492-1"/>
    </source>
</evidence>
<comment type="similarity">
    <text evidence="1 4 7">Belongs to the aldehyde dehydrogenase family.</text>
</comment>